<dbReference type="NCBIfam" id="TIGR01198">
    <property type="entry name" value="pgl"/>
    <property type="match status" value="1"/>
</dbReference>
<comment type="function">
    <text evidence="2 7">Hydrolysis of 6-phosphogluconolactone to 6-phosphogluconate.</text>
</comment>
<evidence type="ECO:0000256" key="6">
    <source>
        <dbReference type="ARBA" id="ARBA00020337"/>
    </source>
</evidence>
<dbReference type="OrthoDB" id="9810967at2"/>
<dbReference type="EMBL" id="AP011112">
    <property type="protein sequence ID" value="BAI68844.1"/>
    <property type="molecule type" value="Genomic_DNA"/>
</dbReference>
<evidence type="ECO:0000256" key="7">
    <source>
        <dbReference type="RuleBase" id="RU365095"/>
    </source>
</evidence>
<comment type="similarity">
    <text evidence="4 7">Belongs to the glucosamine/galactosamine-6-phosphate isomerase family. 6-phosphogluconolactonase subfamily.</text>
</comment>
<evidence type="ECO:0000256" key="5">
    <source>
        <dbReference type="ARBA" id="ARBA00013198"/>
    </source>
</evidence>
<dbReference type="Proteomes" id="UP000002574">
    <property type="component" value="Chromosome"/>
</dbReference>
<evidence type="ECO:0000256" key="2">
    <source>
        <dbReference type="ARBA" id="ARBA00002681"/>
    </source>
</evidence>
<dbReference type="EC" id="3.1.1.31" evidence="5 7"/>
<evidence type="ECO:0000259" key="8">
    <source>
        <dbReference type="Pfam" id="PF01182"/>
    </source>
</evidence>
<dbReference type="InterPro" id="IPR039104">
    <property type="entry name" value="6PGL"/>
</dbReference>
<dbReference type="PANTHER" id="PTHR11054">
    <property type="entry name" value="6-PHOSPHOGLUCONOLACTONASE"/>
    <property type="match status" value="1"/>
</dbReference>
<dbReference type="CDD" id="cd01400">
    <property type="entry name" value="6PGL"/>
    <property type="match status" value="1"/>
</dbReference>
<dbReference type="STRING" id="608538.HTH_0378"/>
<sequence>MPLCTYTNRAPWVPSKLTCFFKKMARRGSYKLFSSKDIDVKVALFIKRVAHLFIKKKGRFNCALAGGETPLKAYSILANLPLDWTKTSFFLTDERFVPPEDERSNCKKIRQILSDRVKCFDLSLDIYESAKLYSENFKEIKCLDLVLLGIGEDGHTASLFPNTACQKVTPYVCISRSPDGIKRISLTEEFINLSEKIAFFAKGDRKREVIKRLLRGEDMPATRIKNCRSIIIFTD</sequence>
<dbReference type="AlphaFoldDB" id="D3DG92"/>
<dbReference type="PANTHER" id="PTHR11054:SF0">
    <property type="entry name" value="6-PHOSPHOGLUCONOLACTONASE"/>
    <property type="match status" value="1"/>
</dbReference>
<accession>D3DG92</accession>
<evidence type="ECO:0000256" key="1">
    <source>
        <dbReference type="ARBA" id="ARBA00000832"/>
    </source>
</evidence>
<dbReference type="Gene3D" id="3.40.50.1360">
    <property type="match status" value="1"/>
</dbReference>
<evidence type="ECO:0000256" key="4">
    <source>
        <dbReference type="ARBA" id="ARBA00010662"/>
    </source>
</evidence>
<comment type="catalytic activity">
    <reaction evidence="1 7">
        <text>6-phospho-D-glucono-1,5-lactone + H2O = 6-phospho-D-gluconate + H(+)</text>
        <dbReference type="Rhea" id="RHEA:12556"/>
        <dbReference type="ChEBI" id="CHEBI:15377"/>
        <dbReference type="ChEBI" id="CHEBI:15378"/>
        <dbReference type="ChEBI" id="CHEBI:57955"/>
        <dbReference type="ChEBI" id="CHEBI:58759"/>
        <dbReference type="EC" id="3.1.1.31"/>
    </reaction>
</comment>
<dbReference type="InterPro" id="IPR037171">
    <property type="entry name" value="NagB/RpiA_transferase-like"/>
</dbReference>
<proteinExistence type="inferred from homology"/>
<dbReference type="GO" id="GO:0005975">
    <property type="term" value="P:carbohydrate metabolic process"/>
    <property type="evidence" value="ECO:0007669"/>
    <property type="project" value="UniProtKB-UniRule"/>
</dbReference>
<dbReference type="Pfam" id="PF01182">
    <property type="entry name" value="Glucosamine_iso"/>
    <property type="match status" value="1"/>
</dbReference>
<dbReference type="SUPFAM" id="SSF100950">
    <property type="entry name" value="NagB/RpiA/CoA transferase-like"/>
    <property type="match status" value="1"/>
</dbReference>
<name>D3DG92_HYDTT</name>
<dbReference type="UniPathway" id="UPA00115">
    <property type="reaction ID" value="UER00409"/>
</dbReference>
<keyword evidence="7" id="KW-0378">Hydrolase</keyword>
<evidence type="ECO:0000256" key="3">
    <source>
        <dbReference type="ARBA" id="ARBA00004961"/>
    </source>
</evidence>
<evidence type="ECO:0000313" key="9">
    <source>
        <dbReference type="EMBL" id="BAI68844.1"/>
    </source>
</evidence>
<comment type="pathway">
    <text evidence="3 7">Carbohydrate degradation; pentose phosphate pathway; D-ribulose 5-phosphate from D-glucose 6-phosphate (oxidative stage): step 2/3.</text>
</comment>
<dbReference type="InterPro" id="IPR005900">
    <property type="entry name" value="6-phosphogluconolactonase_DevB"/>
</dbReference>
<dbReference type="InterPro" id="IPR006148">
    <property type="entry name" value="Glc/Gal-6P_isomerase"/>
</dbReference>
<protein>
    <recommendedName>
        <fullName evidence="6 7">6-phosphogluconolactonase</fullName>
        <shortName evidence="7">6PGL</shortName>
        <ecNumber evidence="5 7">3.1.1.31</ecNumber>
    </recommendedName>
</protein>
<reference evidence="9 10" key="1">
    <citation type="journal article" date="2010" name="J. Bacteriol.">
        <title>Complete genome sequence of the thermophilic, obligately chemolithoautotrophic hydrogen-oxidizing bacterium Hydrogenobacter thermophilus TK-6.</title>
        <authorList>
            <person name="Arai H."/>
            <person name="Kanbe H."/>
            <person name="Ishii M."/>
            <person name="Igarashi Y."/>
        </authorList>
    </citation>
    <scope>NUCLEOTIDE SEQUENCE [LARGE SCALE GENOMIC DNA]</scope>
    <source>
        <strain evidence="10">DSM 6534 / IAM 12695 / TK-6 [Tokyo]</strain>
    </source>
</reference>
<dbReference type="eggNOG" id="COG0363">
    <property type="taxonomic scope" value="Bacteria"/>
</dbReference>
<gene>
    <name evidence="7" type="primary">pgl</name>
    <name evidence="9" type="ordered locus">HTH_0378</name>
</gene>
<dbReference type="KEGG" id="hth:HTH_0378"/>
<organism evidence="9 10">
    <name type="scientific">Hydrogenobacter thermophilus (strain DSM 6534 / IAM 12695 / TK-6)</name>
    <dbReference type="NCBI Taxonomy" id="608538"/>
    <lineage>
        <taxon>Bacteria</taxon>
        <taxon>Pseudomonadati</taxon>
        <taxon>Aquificota</taxon>
        <taxon>Aquificia</taxon>
        <taxon>Aquificales</taxon>
        <taxon>Aquificaceae</taxon>
        <taxon>Hydrogenobacter</taxon>
    </lineage>
</organism>
<keyword evidence="10" id="KW-1185">Reference proteome</keyword>
<dbReference type="GO" id="GO:0017057">
    <property type="term" value="F:6-phosphogluconolactonase activity"/>
    <property type="evidence" value="ECO:0007669"/>
    <property type="project" value="UniProtKB-UniRule"/>
</dbReference>
<evidence type="ECO:0000313" key="10">
    <source>
        <dbReference type="Proteomes" id="UP000002574"/>
    </source>
</evidence>
<dbReference type="GO" id="GO:0006098">
    <property type="term" value="P:pentose-phosphate shunt"/>
    <property type="evidence" value="ECO:0007669"/>
    <property type="project" value="UniProtKB-UniPathway"/>
</dbReference>
<feature type="domain" description="Glucosamine/galactosamine-6-phosphate isomerase" evidence="8">
    <location>
        <begin position="41"/>
        <end position="226"/>
    </location>
</feature>